<comment type="caution">
    <text evidence="1">The sequence shown here is derived from an EMBL/GenBank/DDBJ whole genome shotgun (WGS) entry which is preliminary data.</text>
</comment>
<proteinExistence type="predicted"/>
<accession>A0ABX0JA86</accession>
<name>A0ABX0JA86_9BACL</name>
<evidence type="ECO:0000313" key="2">
    <source>
        <dbReference type="Proteomes" id="UP001165962"/>
    </source>
</evidence>
<dbReference type="Proteomes" id="UP001165962">
    <property type="component" value="Unassembled WGS sequence"/>
</dbReference>
<dbReference type="EMBL" id="JAAOIW010000011">
    <property type="protein sequence ID" value="NHN33365.1"/>
    <property type="molecule type" value="Genomic_DNA"/>
</dbReference>
<keyword evidence="2" id="KW-1185">Reference proteome</keyword>
<dbReference type="RefSeq" id="WP_166153661.1">
    <property type="nucleotide sequence ID" value="NZ_JAAOIW010000011.1"/>
</dbReference>
<organism evidence="1 2">
    <name type="scientific">Paenibacillus agricola</name>
    <dbReference type="NCBI Taxonomy" id="2716264"/>
    <lineage>
        <taxon>Bacteria</taxon>
        <taxon>Bacillati</taxon>
        <taxon>Bacillota</taxon>
        <taxon>Bacilli</taxon>
        <taxon>Bacillales</taxon>
        <taxon>Paenibacillaceae</taxon>
        <taxon>Paenibacillus</taxon>
    </lineage>
</organism>
<evidence type="ECO:0000313" key="1">
    <source>
        <dbReference type="EMBL" id="NHN33365.1"/>
    </source>
</evidence>
<protein>
    <submittedName>
        <fullName evidence="1">Uncharacterized protein</fullName>
    </submittedName>
</protein>
<gene>
    <name evidence="1" type="ORF">G9U52_26490</name>
</gene>
<sequence length="157" mass="18614">MKNLNKVFNQICWLTESGVYSCNDMIEIFNKKLNYTDSLLEKTIQSFFRSFAEEQLACLQIKQLPFDYVIYPLVNPHTYANFLNRSVNNYRGVRPKVSQKVRFTVWDGNNAPEHLSDWTGEIIRKQHNGVFIEYIIRRDIDNETIKLARGYIREVVR</sequence>
<reference evidence="1" key="1">
    <citation type="submission" date="2020-03" db="EMBL/GenBank/DDBJ databases">
        <title>Draft sequencing of Paenibacilllus sp. S3N08.</title>
        <authorList>
            <person name="Kim D.-U."/>
        </authorList>
    </citation>
    <scope>NUCLEOTIDE SEQUENCE</scope>
    <source>
        <strain evidence="1">S3N08</strain>
    </source>
</reference>